<feature type="region of interest" description="Disordered" evidence="11">
    <location>
        <begin position="1190"/>
        <end position="1216"/>
    </location>
</feature>
<organism evidence="17 18">
    <name type="scientific">Chlamydomonas eustigma</name>
    <dbReference type="NCBI Taxonomy" id="1157962"/>
    <lineage>
        <taxon>Eukaryota</taxon>
        <taxon>Viridiplantae</taxon>
        <taxon>Chlorophyta</taxon>
        <taxon>core chlorophytes</taxon>
        <taxon>Chlorophyceae</taxon>
        <taxon>CS clade</taxon>
        <taxon>Chlamydomonadales</taxon>
        <taxon>Chlamydomonadaceae</taxon>
        <taxon>Chlamydomonas</taxon>
    </lineage>
</organism>
<keyword evidence="2" id="KW-0489">Methyltransferase</keyword>
<dbReference type="PROSITE" id="PS51543">
    <property type="entry name" value="FYRC"/>
    <property type="match status" value="1"/>
</dbReference>
<feature type="compositionally biased region" description="Basic and acidic residues" evidence="11">
    <location>
        <begin position="514"/>
        <end position="527"/>
    </location>
</feature>
<feature type="domain" description="Post-SET" evidence="15">
    <location>
        <begin position="2104"/>
        <end position="2120"/>
    </location>
</feature>
<dbReference type="PROSITE" id="PS50868">
    <property type="entry name" value="POST_SET"/>
    <property type="match status" value="1"/>
</dbReference>
<evidence type="ECO:0000256" key="1">
    <source>
        <dbReference type="ARBA" id="ARBA00004123"/>
    </source>
</evidence>
<dbReference type="SMART" id="SM00249">
    <property type="entry name" value="PHD"/>
    <property type="match status" value="2"/>
</dbReference>
<dbReference type="PROSITE" id="PS50280">
    <property type="entry name" value="SET"/>
    <property type="match status" value="1"/>
</dbReference>
<evidence type="ECO:0000256" key="3">
    <source>
        <dbReference type="ARBA" id="ARBA00022679"/>
    </source>
</evidence>
<dbReference type="InterPro" id="IPR003616">
    <property type="entry name" value="Post-SET_dom"/>
</dbReference>
<dbReference type="InterPro" id="IPR034732">
    <property type="entry name" value="EPHD"/>
</dbReference>
<protein>
    <recommendedName>
        <fullName evidence="19">Histone-lysine N-methyltransferase</fullName>
    </recommendedName>
</protein>
<dbReference type="InterPro" id="IPR046341">
    <property type="entry name" value="SET_dom_sf"/>
</dbReference>
<dbReference type="Pfam" id="PF13831">
    <property type="entry name" value="PHD_2"/>
    <property type="match status" value="1"/>
</dbReference>
<keyword evidence="6 10" id="KW-0863">Zinc-finger</keyword>
<evidence type="ECO:0000256" key="7">
    <source>
        <dbReference type="ARBA" id="ARBA00022833"/>
    </source>
</evidence>
<dbReference type="GO" id="GO:0008168">
    <property type="term" value="F:methyltransferase activity"/>
    <property type="evidence" value="ECO:0007669"/>
    <property type="project" value="UniProtKB-KW"/>
</dbReference>
<dbReference type="OrthoDB" id="308383at2759"/>
<evidence type="ECO:0008006" key="19">
    <source>
        <dbReference type="Google" id="ProtNLM"/>
    </source>
</evidence>
<keyword evidence="3" id="KW-0808">Transferase</keyword>
<dbReference type="PROSITE" id="PS51542">
    <property type="entry name" value="FYRN"/>
    <property type="match status" value="1"/>
</dbReference>
<evidence type="ECO:0000256" key="8">
    <source>
        <dbReference type="ARBA" id="ARBA00022853"/>
    </source>
</evidence>
<feature type="region of interest" description="Disordered" evidence="11">
    <location>
        <begin position="233"/>
        <end position="314"/>
    </location>
</feature>
<feature type="domain" description="PHD-type" evidence="16">
    <location>
        <begin position="1497"/>
        <end position="1621"/>
    </location>
</feature>
<dbReference type="GO" id="GO:0006357">
    <property type="term" value="P:regulation of transcription by RNA polymerase II"/>
    <property type="evidence" value="ECO:0007669"/>
    <property type="project" value="TreeGrafter"/>
</dbReference>
<evidence type="ECO:0000256" key="10">
    <source>
        <dbReference type="PROSITE-ProRule" id="PRU00146"/>
    </source>
</evidence>
<proteinExistence type="predicted"/>
<dbReference type="InterPro" id="IPR000313">
    <property type="entry name" value="PWWP_dom"/>
</dbReference>
<dbReference type="Pfam" id="PF13832">
    <property type="entry name" value="zf-HC5HC2H_2"/>
    <property type="match status" value="1"/>
</dbReference>
<evidence type="ECO:0000256" key="6">
    <source>
        <dbReference type="ARBA" id="ARBA00022771"/>
    </source>
</evidence>
<dbReference type="EMBL" id="BEGY01000073">
    <property type="protein sequence ID" value="GAX81946.1"/>
    <property type="molecule type" value="Genomic_DNA"/>
</dbReference>
<dbReference type="InterPro" id="IPR011011">
    <property type="entry name" value="Znf_FYVE_PHD"/>
</dbReference>
<dbReference type="Gene3D" id="3.30.40.10">
    <property type="entry name" value="Zinc/RING finger domain, C3HC4 (zinc finger)"/>
    <property type="match status" value="2"/>
</dbReference>
<evidence type="ECO:0000313" key="17">
    <source>
        <dbReference type="EMBL" id="GAX81946.1"/>
    </source>
</evidence>
<dbReference type="PROSITE" id="PS51805">
    <property type="entry name" value="EPHD"/>
    <property type="match status" value="1"/>
</dbReference>
<dbReference type="Gene3D" id="2.170.270.10">
    <property type="entry name" value="SET domain"/>
    <property type="match status" value="1"/>
</dbReference>
<dbReference type="STRING" id="1157962.A0A250XFY8"/>
<dbReference type="PROSITE" id="PS01359">
    <property type="entry name" value="ZF_PHD_1"/>
    <property type="match status" value="1"/>
</dbReference>
<dbReference type="SUPFAM" id="SSF63748">
    <property type="entry name" value="Tudor/PWWP/MBT"/>
    <property type="match status" value="2"/>
</dbReference>
<dbReference type="CDD" id="cd20142">
    <property type="entry name" value="PWWP_AtATX1-like"/>
    <property type="match status" value="1"/>
</dbReference>
<keyword evidence="18" id="KW-1185">Reference proteome</keyword>
<gene>
    <name evidence="17" type="ORF">CEUSTIGMA_g9374.t1</name>
</gene>
<dbReference type="InterPro" id="IPR019786">
    <property type="entry name" value="Zinc_finger_PHD-type_CS"/>
</dbReference>
<dbReference type="PROSITE" id="PS50016">
    <property type="entry name" value="ZF_PHD_2"/>
    <property type="match status" value="1"/>
</dbReference>
<dbReference type="Gene3D" id="2.30.30.140">
    <property type="match status" value="3"/>
</dbReference>
<evidence type="ECO:0000256" key="4">
    <source>
        <dbReference type="ARBA" id="ARBA00022691"/>
    </source>
</evidence>
<dbReference type="GO" id="GO:0140993">
    <property type="term" value="F:histone modifying activity"/>
    <property type="evidence" value="ECO:0007669"/>
    <property type="project" value="UniProtKB-ARBA"/>
</dbReference>
<feature type="compositionally biased region" description="Polar residues" evidence="11">
    <location>
        <begin position="244"/>
        <end position="253"/>
    </location>
</feature>
<reference evidence="17 18" key="1">
    <citation type="submission" date="2017-08" db="EMBL/GenBank/DDBJ databases">
        <title>Acidophilic green algal genome provides insights into adaptation to an acidic environment.</title>
        <authorList>
            <person name="Hirooka S."/>
            <person name="Hirose Y."/>
            <person name="Kanesaki Y."/>
            <person name="Higuchi S."/>
            <person name="Fujiwara T."/>
            <person name="Onuma R."/>
            <person name="Era A."/>
            <person name="Ohbayashi R."/>
            <person name="Uzuka A."/>
            <person name="Nozaki H."/>
            <person name="Yoshikawa H."/>
            <person name="Miyagishima S.Y."/>
        </authorList>
    </citation>
    <scope>NUCLEOTIDE SEQUENCE [LARGE SCALE GENOMIC DNA]</scope>
    <source>
        <strain evidence="17 18">NIES-2499</strain>
    </source>
</reference>
<dbReference type="SMART" id="SM00293">
    <property type="entry name" value="PWWP"/>
    <property type="match status" value="1"/>
</dbReference>
<dbReference type="InterPro" id="IPR003889">
    <property type="entry name" value="FYrich_C"/>
</dbReference>
<evidence type="ECO:0000256" key="2">
    <source>
        <dbReference type="ARBA" id="ARBA00022603"/>
    </source>
</evidence>
<evidence type="ECO:0000256" key="5">
    <source>
        <dbReference type="ARBA" id="ARBA00022723"/>
    </source>
</evidence>
<feature type="region of interest" description="Disordered" evidence="11">
    <location>
        <begin position="493"/>
        <end position="539"/>
    </location>
</feature>
<comment type="subcellular location">
    <subcellularLocation>
        <location evidence="1">Nucleus</location>
    </subcellularLocation>
</comment>
<evidence type="ECO:0000313" key="18">
    <source>
        <dbReference type="Proteomes" id="UP000232323"/>
    </source>
</evidence>
<evidence type="ECO:0000259" key="13">
    <source>
        <dbReference type="PROSITE" id="PS50280"/>
    </source>
</evidence>
<dbReference type="PROSITE" id="PS50812">
    <property type="entry name" value="PWWP"/>
    <property type="match status" value="1"/>
</dbReference>
<keyword evidence="7" id="KW-0862">Zinc</keyword>
<feature type="domain" description="PHD-type" evidence="12">
    <location>
        <begin position="1439"/>
        <end position="1490"/>
    </location>
</feature>
<dbReference type="InterPro" id="IPR003888">
    <property type="entry name" value="FYrich_N"/>
</dbReference>
<evidence type="ECO:0000259" key="15">
    <source>
        <dbReference type="PROSITE" id="PS50868"/>
    </source>
</evidence>
<dbReference type="GO" id="GO:0032259">
    <property type="term" value="P:methylation"/>
    <property type="evidence" value="ECO:0007669"/>
    <property type="project" value="UniProtKB-KW"/>
</dbReference>
<dbReference type="Proteomes" id="UP000232323">
    <property type="component" value="Unassembled WGS sequence"/>
</dbReference>
<dbReference type="InterPro" id="IPR013083">
    <property type="entry name" value="Znf_RING/FYVE/PHD"/>
</dbReference>
<dbReference type="Pfam" id="PF05964">
    <property type="entry name" value="FYRN"/>
    <property type="match status" value="1"/>
</dbReference>
<evidence type="ECO:0000259" key="12">
    <source>
        <dbReference type="PROSITE" id="PS50016"/>
    </source>
</evidence>
<feature type="region of interest" description="Disordered" evidence="11">
    <location>
        <begin position="161"/>
        <end position="186"/>
    </location>
</feature>
<dbReference type="CDD" id="cd20404">
    <property type="entry name" value="Tudor_Agenet_AtEML-like"/>
    <property type="match status" value="2"/>
</dbReference>
<dbReference type="SMART" id="SM00508">
    <property type="entry name" value="PostSET"/>
    <property type="match status" value="1"/>
</dbReference>
<dbReference type="PANTHER" id="PTHR13793">
    <property type="entry name" value="PHD FINGER PROTEINS"/>
    <property type="match status" value="1"/>
</dbReference>
<dbReference type="Pfam" id="PF00856">
    <property type="entry name" value="SET"/>
    <property type="match status" value="1"/>
</dbReference>
<comment type="caution">
    <text evidence="17">The sequence shown here is derived from an EMBL/GenBank/DDBJ whole genome shotgun (WGS) entry which is preliminary data.</text>
</comment>
<name>A0A250XFY8_9CHLO</name>
<dbReference type="SMART" id="SM00317">
    <property type="entry name" value="SET"/>
    <property type="match status" value="1"/>
</dbReference>
<accession>A0A250XFY8</accession>
<dbReference type="PANTHER" id="PTHR13793:SF140">
    <property type="entry name" value="HISTONE-LYSINE N-METHYLTRANSFERASE ATX2"/>
    <property type="match status" value="1"/>
</dbReference>
<dbReference type="Gene3D" id="3.30.160.360">
    <property type="match status" value="1"/>
</dbReference>
<dbReference type="InterPro" id="IPR050701">
    <property type="entry name" value="Histone_Mod_Regulator"/>
</dbReference>
<keyword evidence="4" id="KW-0949">S-adenosyl-L-methionine</keyword>
<evidence type="ECO:0000256" key="9">
    <source>
        <dbReference type="ARBA" id="ARBA00023242"/>
    </source>
</evidence>
<dbReference type="GO" id="GO:0005634">
    <property type="term" value="C:nucleus"/>
    <property type="evidence" value="ECO:0007669"/>
    <property type="project" value="UniProtKB-SubCell"/>
</dbReference>
<dbReference type="CDD" id="cd10518">
    <property type="entry name" value="SET_SETD1-like"/>
    <property type="match status" value="1"/>
</dbReference>
<sequence>MTPTRPQASKSSSFSGKLNWIRVKVGIEVAPEALLDNKVRVFRDTGQKFHQGVVIDFNTNAWTHTIKYDAGEQREEMLVLYRVMVPKNPQGAQGPCTSSTHFWPEPTIIQLQGFSDILLKKACEVDPSMAAGTSRSRLVSGNNRATTLWKSAQSVLDRIDQRDPSRFQHCSPSTRGQEKKRKSADTQATFQQPVGLRSPAAQKINDVVGNPEMLQPEIQKNQVVAACPSAVLEPSSCSPPNPDDQATTNTTEQGVHGRDESSPVLHRLRSHSLPPLQPSSKALRGIHPTSHLPSVESHGKGRPGRGRPPNDLHPECQRALKEVKSKRHETASVTEIIAVHKTYQNKVVNGRDTELTLPTTEDLVVDNEGMDMKKNSRRKLSKRQRLSVQRGQCHEVTKGTLSCANAVAEDRHDPNCMEAEAPAQDSPHVDADCMENAPSAPRLECDIAACLERACDFEVINQQEASCMEVEVDENKLDLALALEQVGGHDAACSKEPCEPAASEQNKAGMGPDTTDHADGQQKEPQNRRKRSQSLPPSFSNKLQYTEVDVAVEYEPLCLMGLPIQVYWPLDRTFYPGRIVAFDPASYKHRVLYDDGEVEERVLAIDRVMLGLTTCTGVRRGSVYASVKPSALQLEAAGHAVGREAESQQQSGAPVRQVHVLLRRSEFLLSKAQDLRSIESLHAEDDAGDMLPALLPHSSLPAHPSSCKLTCQSEGCETEKNQQEEAEAPQPTCCRRAPVKGPHRRRTAGPIGRKVWRGAGTSGGGQIMVLEPGVEQEQVAERLLSCWGHFQGTKAQYLQFREYDLAYYLSPELLVGRLVRILWPEDNAWFLGKVTKHDSMSGLHKVEYVDGDHEMLLLAAEEVRLLVSAGEQLPLASTSTLEANMKLLQAAGQQLMSSFEAMRVQDPGEYKKAGHMLRKAQELSNHLEFLKQHSFEEKAPEASVDVALTEQQGKGKVPTDAGLALTEVQQGEEHSSLPPHTSSSHAAVHDVHVVIVHPLPSISTGATADEGLESQKTQSLVTDTLDMMAETHAGHDMMTQPHTGPAMPGDGACPLVHGDGRLDSHTKMLNGTPHVDVLRPSEAIVLAPGDMAWAVVKGHTPWPCVVITQEEAVRKGVQAGGNSKKASNRVNVTFFGDFASAAVHNTCVMSIPVAVSRGLHAPRVGSSKQAALFRQALMEAAAYMKEGELPPRMVPDNNDNPFAQDSDADESGEEADLSLDVARAGRRAGQSALPFNLGTYEELQDAIDHGLLNSSRSLSLPVQISKTLTLLCLGEVEWINPFFQNERFIFPVGYKVSRLANTPASSKRSVPHIMEICRSPDGLKPVFRITPDGCPPVEGPSPSAAFSMLWDCDANGRGKSLQLSGPAAFGFMHERIIRLIQSLPGAGRCERYCGWPRGRGLTGVPGLTREETLAREVALAADQQLPPGIVPQTAPLDIHWECQVCGEDTECEGSYMLHCDMCRMCVHMDCIGVETEPDGGLWLCDICTLMSAGLKNPPACVLCPFIGGGPMKRTTEGKWCHLMCTMWVPEVGFVDPDKREPIEGVEKVTAARKKLLCTFCRQPYGACIQCAGGKSCYTAFHPLCARNAGLSMVMEAFDGDVDDEEEEEGAGVKAVTTVNAEEVETRQPEFLSETIMCGQESLLSTTTQGLTAGPLPEDQATGRDPSVGHDGLRVCLRGESERSLLKTSTSNPGAEVAVDMCEVSSPPREGCRVVKKGSLKGSRSRSQQVMAEGTRAGNHRLLCYCHRHRTLAMGDGSREDINRDSGCVPGQRRRIYTLLQEMAEHTTSASAAAAVPSGQQEVEQSCGLQGDQTCSSVGIVPDTISHSLGSARCIPLLSCRSRGLREPEHIARAEAKRLYVKRNPYLVTGCLRRQPLPLPQLMYRDPTTMHLGLQPTILSTSSNPDDDPTHMPGHRECNAEPAAYDPKWLATSSRAMTSHQSTEHEHGAVCDTKIAPGRPESMAERYHRMKASGRLRITCGKSAIHGLGAMAKADHRAGDMVIEYVGDLIRPSVAEMREHALYNSMVGVGTYVFRLGEDSCVDATRAGNMAHLLNHSCQPNCYSRTITVRDVQSNRLDDHVIIFAKRDIVAGEELTYDYRFNGKEKLPCNCGTASCRGFVNVPEDMFPSSFEVPRGMIQAVRITKDLPR</sequence>
<evidence type="ECO:0000259" key="16">
    <source>
        <dbReference type="PROSITE" id="PS51805"/>
    </source>
</evidence>
<dbReference type="Pfam" id="PF05965">
    <property type="entry name" value="FYRC"/>
    <property type="match status" value="1"/>
</dbReference>
<dbReference type="InterPro" id="IPR019787">
    <property type="entry name" value="Znf_PHD-finger"/>
</dbReference>
<feature type="compositionally biased region" description="Acidic residues" evidence="11">
    <location>
        <begin position="1206"/>
        <end position="1216"/>
    </location>
</feature>
<feature type="region of interest" description="Disordered" evidence="11">
    <location>
        <begin position="727"/>
        <end position="755"/>
    </location>
</feature>
<evidence type="ECO:0000259" key="14">
    <source>
        <dbReference type="PROSITE" id="PS50812"/>
    </source>
</evidence>
<keyword evidence="8" id="KW-0156">Chromatin regulator</keyword>
<keyword evidence="9" id="KW-0539">Nucleus</keyword>
<dbReference type="InterPro" id="IPR002999">
    <property type="entry name" value="Tudor"/>
</dbReference>
<dbReference type="SMART" id="SM00333">
    <property type="entry name" value="TUDOR"/>
    <property type="match status" value="2"/>
</dbReference>
<dbReference type="SUPFAM" id="SSF57903">
    <property type="entry name" value="FYVE/PHD zinc finger"/>
    <property type="match status" value="1"/>
</dbReference>
<feature type="domain" description="SET" evidence="13">
    <location>
        <begin position="1975"/>
        <end position="2099"/>
    </location>
</feature>
<feature type="compositionally biased region" description="Basic residues" evidence="11">
    <location>
        <begin position="737"/>
        <end position="747"/>
    </location>
</feature>
<dbReference type="InterPro" id="IPR001214">
    <property type="entry name" value="SET_dom"/>
</dbReference>
<evidence type="ECO:0000256" key="11">
    <source>
        <dbReference type="SAM" id="MobiDB-lite"/>
    </source>
</evidence>
<keyword evidence="5" id="KW-0479">Metal-binding</keyword>
<dbReference type="GO" id="GO:0008270">
    <property type="term" value="F:zinc ion binding"/>
    <property type="evidence" value="ECO:0007669"/>
    <property type="project" value="UniProtKB-KW"/>
</dbReference>
<dbReference type="SUPFAM" id="SSF82199">
    <property type="entry name" value="SET domain"/>
    <property type="match status" value="1"/>
</dbReference>
<feature type="domain" description="PWWP" evidence="14">
    <location>
        <begin position="1088"/>
        <end position="1137"/>
    </location>
</feature>
<dbReference type="InterPro" id="IPR001965">
    <property type="entry name" value="Znf_PHD"/>
</dbReference>
<dbReference type="Pfam" id="PF00855">
    <property type="entry name" value="PWWP"/>
    <property type="match status" value="1"/>
</dbReference>